<name>A0ABD6B0H7_9EURY</name>
<dbReference type="AlphaFoldDB" id="A0ABD6B0H7"/>
<reference evidence="1 2" key="1">
    <citation type="journal article" date="2019" name="Int. J. Syst. Evol. Microbiol.">
        <title>The Global Catalogue of Microorganisms (GCM) 10K type strain sequencing project: providing services to taxonomists for standard genome sequencing and annotation.</title>
        <authorList>
            <consortium name="The Broad Institute Genomics Platform"/>
            <consortium name="The Broad Institute Genome Sequencing Center for Infectious Disease"/>
            <person name="Wu L."/>
            <person name="Ma J."/>
        </authorList>
    </citation>
    <scope>NUCLEOTIDE SEQUENCE [LARGE SCALE GENOMIC DNA]</scope>
    <source>
        <strain evidence="1 2">CGMCC 1.12563</strain>
    </source>
</reference>
<gene>
    <name evidence="1" type="ORF">ACFSBT_20405</name>
</gene>
<organism evidence="1 2">
    <name type="scientific">Halomarina rubra</name>
    <dbReference type="NCBI Taxonomy" id="2071873"/>
    <lineage>
        <taxon>Archaea</taxon>
        <taxon>Methanobacteriati</taxon>
        <taxon>Methanobacteriota</taxon>
        <taxon>Stenosarchaea group</taxon>
        <taxon>Halobacteria</taxon>
        <taxon>Halobacteriales</taxon>
        <taxon>Natronomonadaceae</taxon>
        <taxon>Halomarina</taxon>
    </lineage>
</organism>
<dbReference type="RefSeq" id="WP_305794572.1">
    <property type="nucleotide sequence ID" value="NZ_JALXFV010000008.1"/>
</dbReference>
<evidence type="ECO:0000313" key="2">
    <source>
        <dbReference type="Proteomes" id="UP001597187"/>
    </source>
</evidence>
<proteinExistence type="predicted"/>
<sequence>MAHHPPAYVGPKTAQPCVHPDCDAVRFSRTASLDDEWACPQHNY</sequence>
<protein>
    <recommendedName>
        <fullName evidence="3">Rieske domain-containing protein</fullName>
    </recommendedName>
</protein>
<evidence type="ECO:0008006" key="3">
    <source>
        <dbReference type="Google" id="ProtNLM"/>
    </source>
</evidence>
<comment type="caution">
    <text evidence="1">The sequence shown here is derived from an EMBL/GenBank/DDBJ whole genome shotgun (WGS) entry which is preliminary data.</text>
</comment>
<evidence type="ECO:0000313" key="1">
    <source>
        <dbReference type="EMBL" id="MFD1515648.1"/>
    </source>
</evidence>
<dbReference type="Proteomes" id="UP001597187">
    <property type="component" value="Unassembled WGS sequence"/>
</dbReference>
<dbReference type="EMBL" id="JBHUDC010000008">
    <property type="protein sequence ID" value="MFD1515648.1"/>
    <property type="molecule type" value="Genomic_DNA"/>
</dbReference>
<accession>A0ABD6B0H7</accession>
<keyword evidence="2" id="KW-1185">Reference proteome</keyword>